<evidence type="ECO:0000256" key="3">
    <source>
        <dbReference type="ARBA" id="ARBA00022729"/>
    </source>
</evidence>
<proteinExistence type="inferred from homology"/>
<keyword evidence="3 6" id="KW-0732">Signal</keyword>
<dbReference type="EMBL" id="CACVAY010000031">
    <property type="protein sequence ID" value="CAA6806811.1"/>
    <property type="molecule type" value="Genomic_DNA"/>
</dbReference>
<sequence length="244" mass="26866">MRGFIGSTFLLYMISCTAAASDAENSLWDFGLGVKATQSPFVGGDTSVSASVVRVTNKKFLTRGPVFPIYKRENHQYYLGANIGEWDTNRNDNAQLSGMKDLDLEINARAGVAWRSQKGVTDLEILKDVTAHKGIQARLRHTYAPETERAVWLPFAELQWMSADVTDYYTGVDAAEVALGRPAYETDSDYAIKAGIKVQHPLATKLTLVGTAELIHYGGKIADSPIIEKNNVWGGSLGVSYRWK</sequence>
<comment type="similarity">
    <text evidence="2">Belongs to the MipA/OmpV family.</text>
</comment>
<gene>
    <name evidence="7" type="ORF">HELGO_WM32729</name>
</gene>
<keyword evidence="4" id="KW-0472">Membrane</keyword>
<dbReference type="AlphaFoldDB" id="A0A6S6SW50"/>
<feature type="signal peptide" evidence="6">
    <location>
        <begin position="1"/>
        <end position="20"/>
    </location>
</feature>
<feature type="chain" id="PRO_5028445922" evidence="6">
    <location>
        <begin position="21"/>
        <end position="244"/>
    </location>
</feature>
<evidence type="ECO:0000256" key="5">
    <source>
        <dbReference type="ARBA" id="ARBA00023237"/>
    </source>
</evidence>
<evidence type="ECO:0000256" key="6">
    <source>
        <dbReference type="SAM" id="SignalP"/>
    </source>
</evidence>
<organism evidence="7">
    <name type="scientific">uncultured Thiotrichaceae bacterium</name>
    <dbReference type="NCBI Taxonomy" id="298394"/>
    <lineage>
        <taxon>Bacteria</taxon>
        <taxon>Pseudomonadati</taxon>
        <taxon>Pseudomonadota</taxon>
        <taxon>Gammaproteobacteria</taxon>
        <taxon>Thiotrichales</taxon>
        <taxon>Thiotrichaceae</taxon>
        <taxon>environmental samples</taxon>
    </lineage>
</organism>
<accession>A0A6S6SW50</accession>
<comment type="subcellular location">
    <subcellularLocation>
        <location evidence="1">Cell outer membrane</location>
    </subcellularLocation>
</comment>
<dbReference type="GO" id="GO:0009279">
    <property type="term" value="C:cell outer membrane"/>
    <property type="evidence" value="ECO:0007669"/>
    <property type="project" value="UniProtKB-SubCell"/>
</dbReference>
<keyword evidence="5" id="KW-0998">Cell outer membrane</keyword>
<dbReference type="Pfam" id="PF06629">
    <property type="entry name" value="MipA"/>
    <property type="match status" value="1"/>
</dbReference>
<dbReference type="PANTHER" id="PTHR38776:SF1">
    <property type="entry name" value="MLTA-INTERACTING PROTEIN-RELATED"/>
    <property type="match status" value="1"/>
</dbReference>
<evidence type="ECO:0000256" key="2">
    <source>
        <dbReference type="ARBA" id="ARBA00005722"/>
    </source>
</evidence>
<reference evidence="7" key="1">
    <citation type="submission" date="2020-01" db="EMBL/GenBank/DDBJ databases">
        <authorList>
            <person name="Meier V. D."/>
            <person name="Meier V D."/>
        </authorList>
    </citation>
    <scope>NUCLEOTIDE SEQUENCE</scope>
    <source>
        <strain evidence="7">HLG_WM_MAG_07</strain>
    </source>
</reference>
<evidence type="ECO:0000256" key="1">
    <source>
        <dbReference type="ARBA" id="ARBA00004442"/>
    </source>
</evidence>
<protein>
    <submittedName>
        <fullName evidence="7">Outer membrane scaffolding protein for murein synthesis, MipA/OmpV family</fullName>
    </submittedName>
</protein>
<evidence type="ECO:0000256" key="4">
    <source>
        <dbReference type="ARBA" id="ARBA00023136"/>
    </source>
</evidence>
<name>A0A6S6SW50_9GAMM</name>
<dbReference type="InterPro" id="IPR010583">
    <property type="entry name" value="MipA"/>
</dbReference>
<evidence type="ECO:0000313" key="7">
    <source>
        <dbReference type="EMBL" id="CAA6806811.1"/>
    </source>
</evidence>
<dbReference type="PANTHER" id="PTHR38776">
    <property type="entry name" value="MLTA-INTERACTING PROTEIN-RELATED"/>
    <property type="match status" value="1"/>
</dbReference>